<dbReference type="Pfam" id="PF13861">
    <property type="entry name" value="FLgD_tudor"/>
    <property type="match status" value="1"/>
</dbReference>
<dbReference type="InterPro" id="IPR005648">
    <property type="entry name" value="FlgD"/>
</dbReference>
<evidence type="ECO:0000259" key="7">
    <source>
        <dbReference type="Pfam" id="PF13861"/>
    </source>
</evidence>
<dbReference type="OrthoDB" id="9785233at2"/>
<evidence type="ECO:0000256" key="3">
    <source>
        <dbReference type="ARBA" id="ARBA00022795"/>
    </source>
</evidence>
<keyword evidence="8" id="KW-0969">Cilium</keyword>
<keyword evidence="9" id="KW-1185">Reference proteome</keyword>
<keyword evidence="8" id="KW-0966">Cell projection</keyword>
<dbReference type="Pfam" id="PF03963">
    <property type="entry name" value="FlgD"/>
    <property type="match status" value="1"/>
</dbReference>
<evidence type="ECO:0000256" key="1">
    <source>
        <dbReference type="ARBA" id="ARBA00010577"/>
    </source>
</evidence>
<dbReference type="RefSeq" id="WP_104486161.1">
    <property type="nucleotide sequence ID" value="NZ_BMYB01000002.1"/>
</dbReference>
<organism evidence="8 9">
    <name type="scientific">Oceanisphaera arctica</name>
    <dbReference type="NCBI Taxonomy" id="641510"/>
    <lineage>
        <taxon>Bacteria</taxon>
        <taxon>Pseudomonadati</taxon>
        <taxon>Pseudomonadota</taxon>
        <taxon>Gammaproteobacteria</taxon>
        <taxon>Aeromonadales</taxon>
        <taxon>Aeromonadaceae</taxon>
        <taxon>Oceanisphaera</taxon>
    </lineage>
</organism>
<evidence type="ECO:0000313" key="9">
    <source>
        <dbReference type="Proteomes" id="UP000242231"/>
    </source>
</evidence>
<evidence type="ECO:0000256" key="5">
    <source>
        <dbReference type="RuleBase" id="RU362076"/>
    </source>
</evidence>
<evidence type="ECO:0000259" key="6">
    <source>
        <dbReference type="Pfam" id="PF13860"/>
    </source>
</evidence>
<dbReference type="Gene3D" id="2.30.30.910">
    <property type="match status" value="1"/>
</dbReference>
<name>A0A2P5TMQ3_9GAMM</name>
<feature type="domain" description="FlgD/Vpr Ig-like" evidence="6">
    <location>
        <begin position="111"/>
        <end position="179"/>
    </location>
</feature>
<dbReference type="EMBL" id="MPZM01000012">
    <property type="protein sequence ID" value="PPL16766.1"/>
    <property type="molecule type" value="Genomic_DNA"/>
</dbReference>
<comment type="caution">
    <text evidence="8">The sequence shown here is derived from an EMBL/GenBank/DDBJ whole genome shotgun (WGS) entry which is preliminary data.</text>
</comment>
<evidence type="ECO:0000313" key="8">
    <source>
        <dbReference type="EMBL" id="PPL16766.1"/>
    </source>
</evidence>
<dbReference type="Pfam" id="PF13860">
    <property type="entry name" value="FlgD_ig"/>
    <property type="match status" value="1"/>
</dbReference>
<dbReference type="Proteomes" id="UP000242231">
    <property type="component" value="Unassembled WGS sequence"/>
</dbReference>
<comment type="similarity">
    <text evidence="1 5">Belongs to the FlgD family.</text>
</comment>
<gene>
    <name evidence="8" type="primary">flgD</name>
    <name evidence="8" type="ORF">UN63_07515</name>
</gene>
<dbReference type="InterPro" id="IPR025965">
    <property type="entry name" value="FlgD/Vpr_Ig-like"/>
</dbReference>
<evidence type="ECO:0000256" key="2">
    <source>
        <dbReference type="ARBA" id="ARBA00016013"/>
    </source>
</evidence>
<evidence type="ECO:0000256" key="4">
    <source>
        <dbReference type="ARBA" id="ARBA00024746"/>
    </source>
</evidence>
<accession>A0A2P5TMQ3</accession>
<proteinExistence type="inferred from homology"/>
<keyword evidence="8" id="KW-0282">Flagellum</keyword>
<dbReference type="Gene3D" id="2.60.40.4070">
    <property type="match status" value="1"/>
</dbReference>
<comment type="function">
    <text evidence="4 5">Required for flagellar hook formation. May act as a scaffolding protein.</text>
</comment>
<reference evidence="9" key="1">
    <citation type="submission" date="2016-11" db="EMBL/GenBank/DDBJ databases">
        <authorList>
            <person name="Sisinthy S."/>
            <person name="Ara S."/>
            <person name="Gundlapally S.R."/>
        </authorList>
    </citation>
    <scope>NUCLEOTIDE SEQUENCE [LARGE SCALE GENOMIC DNA]</scope>
    <source>
        <strain evidence="9">V1-41</strain>
    </source>
</reference>
<dbReference type="AlphaFoldDB" id="A0A2P5TMQ3"/>
<sequence length="225" mass="23352">MAGTIDSGVINTLNSGAAQTSGTRVSEDLQGSFMSLLITQLKNQDPLNPMENSEMTSQLAQINTVSGIESLNETLQNITGQIDAGQTLQATALIGKDVLVPGNRLLLGEDGASTPFGIELDSPADQVTISILDGSGQPVRSFELGKIAAGVESFVWDGTLNDGTQAPAGAYRLSVTALSEGQPLSHTSLNYARVLGISTAAGDGPRLDLGGVSEQARLDDVRQIL</sequence>
<protein>
    <recommendedName>
        <fullName evidence="2 5">Basal-body rod modification protein FlgD</fullName>
    </recommendedName>
</protein>
<feature type="domain" description="FlgD Tudor-like" evidence="7">
    <location>
        <begin position="86"/>
        <end position="222"/>
    </location>
</feature>
<dbReference type="GO" id="GO:0044781">
    <property type="term" value="P:bacterial-type flagellum organization"/>
    <property type="evidence" value="ECO:0007669"/>
    <property type="project" value="UniProtKB-UniRule"/>
</dbReference>
<keyword evidence="3 5" id="KW-1005">Bacterial flagellum biogenesis</keyword>
<dbReference type="InterPro" id="IPR025963">
    <property type="entry name" value="FLgD_Tudor"/>
</dbReference>